<dbReference type="GO" id="GO:0051536">
    <property type="term" value="F:iron-sulfur cluster binding"/>
    <property type="evidence" value="ECO:0007669"/>
    <property type="project" value="UniProtKB-KW"/>
</dbReference>
<dbReference type="InterPro" id="IPR006249">
    <property type="entry name" value="Aconitase/IRP2"/>
</dbReference>
<gene>
    <name evidence="5" type="ORF">ERUC_LOCUS20051</name>
</gene>
<keyword evidence="2" id="KW-0408">Iron</keyword>
<dbReference type="SUPFAM" id="SSF53732">
    <property type="entry name" value="Aconitase iron-sulfur domain"/>
    <property type="match status" value="1"/>
</dbReference>
<dbReference type="Pfam" id="PF00330">
    <property type="entry name" value="Aconitase"/>
    <property type="match status" value="1"/>
</dbReference>
<dbReference type="PANTHER" id="PTHR11670">
    <property type="entry name" value="ACONITASE/IRON-RESPONSIVE ELEMENT FAMILY MEMBER"/>
    <property type="match status" value="1"/>
</dbReference>
<dbReference type="InterPro" id="IPR036008">
    <property type="entry name" value="Aconitase_4Fe-4S_dom"/>
</dbReference>
<dbReference type="EMBL" id="CAKOAT010190710">
    <property type="protein sequence ID" value="CAH8354296.1"/>
    <property type="molecule type" value="Genomic_DNA"/>
</dbReference>
<dbReference type="GO" id="GO:0046872">
    <property type="term" value="F:metal ion binding"/>
    <property type="evidence" value="ECO:0007669"/>
    <property type="project" value="UniProtKB-KW"/>
</dbReference>
<sequence>MSELSLADRATIANMSPEYGAPMGFFPVDHFTLEYLKLTGRSDETVSMIESYLRANNMFVDSNEPQQERSYTTYLQLDLGHIEQCISDPKRYLSHLFNSATSLLPSYSF</sequence>
<name>A0ABC8K6S9_ERUVS</name>
<evidence type="ECO:0000313" key="6">
    <source>
        <dbReference type="Proteomes" id="UP001642260"/>
    </source>
</evidence>
<accession>A0ABC8K6S9</accession>
<keyword evidence="3" id="KW-0411">Iron-sulfur</keyword>
<organism evidence="5 6">
    <name type="scientific">Eruca vesicaria subsp. sativa</name>
    <name type="common">Garden rocket</name>
    <name type="synonym">Eruca sativa</name>
    <dbReference type="NCBI Taxonomy" id="29727"/>
    <lineage>
        <taxon>Eukaryota</taxon>
        <taxon>Viridiplantae</taxon>
        <taxon>Streptophyta</taxon>
        <taxon>Embryophyta</taxon>
        <taxon>Tracheophyta</taxon>
        <taxon>Spermatophyta</taxon>
        <taxon>Magnoliopsida</taxon>
        <taxon>eudicotyledons</taxon>
        <taxon>Gunneridae</taxon>
        <taxon>Pentapetalae</taxon>
        <taxon>rosids</taxon>
        <taxon>malvids</taxon>
        <taxon>Brassicales</taxon>
        <taxon>Brassicaceae</taxon>
        <taxon>Brassiceae</taxon>
        <taxon>Eruca</taxon>
    </lineage>
</organism>
<proteinExistence type="predicted"/>
<evidence type="ECO:0000256" key="3">
    <source>
        <dbReference type="ARBA" id="ARBA00023014"/>
    </source>
</evidence>
<evidence type="ECO:0000259" key="4">
    <source>
        <dbReference type="Pfam" id="PF00330"/>
    </source>
</evidence>
<dbReference type="InterPro" id="IPR001030">
    <property type="entry name" value="Acoase/IPM_deHydtase_lsu_aba"/>
</dbReference>
<keyword evidence="1" id="KW-0479">Metal-binding</keyword>
<evidence type="ECO:0000256" key="2">
    <source>
        <dbReference type="ARBA" id="ARBA00023004"/>
    </source>
</evidence>
<dbReference type="Gene3D" id="3.30.499.10">
    <property type="entry name" value="Aconitase, domain 3"/>
    <property type="match status" value="1"/>
</dbReference>
<reference evidence="5 6" key="1">
    <citation type="submission" date="2022-03" db="EMBL/GenBank/DDBJ databases">
        <authorList>
            <person name="Macdonald S."/>
            <person name="Ahmed S."/>
            <person name="Newling K."/>
        </authorList>
    </citation>
    <scope>NUCLEOTIDE SEQUENCE [LARGE SCALE GENOMIC DNA]</scope>
</reference>
<comment type="caution">
    <text evidence="5">The sequence shown here is derived from an EMBL/GenBank/DDBJ whole genome shotgun (WGS) entry which is preliminary data.</text>
</comment>
<protein>
    <recommendedName>
        <fullName evidence="4">Aconitase/3-isopropylmalate dehydratase large subunit alpha/beta/alpha domain-containing protein</fullName>
    </recommendedName>
</protein>
<dbReference type="Proteomes" id="UP001642260">
    <property type="component" value="Unassembled WGS sequence"/>
</dbReference>
<keyword evidence="6" id="KW-1185">Reference proteome</keyword>
<feature type="domain" description="Aconitase/3-isopropylmalate dehydratase large subunit alpha/beta/alpha" evidence="4">
    <location>
        <begin position="2"/>
        <end position="91"/>
    </location>
</feature>
<evidence type="ECO:0000256" key="1">
    <source>
        <dbReference type="ARBA" id="ARBA00022723"/>
    </source>
</evidence>
<dbReference type="InterPro" id="IPR015931">
    <property type="entry name" value="Acnase/IPM_dHydase_lsu_aba_1/3"/>
</dbReference>
<dbReference type="AlphaFoldDB" id="A0ABC8K6S9"/>
<evidence type="ECO:0000313" key="5">
    <source>
        <dbReference type="EMBL" id="CAH8354296.1"/>
    </source>
</evidence>